<proteinExistence type="predicted"/>
<keyword evidence="3" id="KW-1185">Reference proteome</keyword>
<name>A0ABD2Q5Q1_9PLAT</name>
<dbReference type="AlphaFoldDB" id="A0ABD2Q5Q1"/>
<gene>
    <name evidence="2" type="ORF">Ciccas_006819</name>
</gene>
<keyword evidence="1" id="KW-0175">Coiled coil</keyword>
<comment type="caution">
    <text evidence="2">The sequence shown here is derived from an EMBL/GenBank/DDBJ whole genome shotgun (WGS) entry which is preliminary data.</text>
</comment>
<accession>A0ABD2Q5Q1</accession>
<feature type="coiled-coil region" evidence="1">
    <location>
        <begin position="64"/>
        <end position="91"/>
    </location>
</feature>
<protein>
    <submittedName>
        <fullName evidence="2">Uncharacterized protein</fullName>
    </submittedName>
</protein>
<reference evidence="2 3" key="1">
    <citation type="submission" date="2024-11" db="EMBL/GenBank/DDBJ databases">
        <title>Adaptive evolution of stress response genes in parasites aligns with host niche diversity.</title>
        <authorList>
            <person name="Hahn C."/>
            <person name="Resl P."/>
        </authorList>
    </citation>
    <scope>NUCLEOTIDE SEQUENCE [LARGE SCALE GENOMIC DNA]</scope>
    <source>
        <strain evidence="2">EGGRZ-B1_66</strain>
        <tissue evidence="2">Body</tissue>
    </source>
</reference>
<dbReference type="EMBL" id="JBJKFK010000962">
    <property type="protein sequence ID" value="KAL3314557.1"/>
    <property type="molecule type" value="Genomic_DNA"/>
</dbReference>
<evidence type="ECO:0000313" key="3">
    <source>
        <dbReference type="Proteomes" id="UP001626550"/>
    </source>
</evidence>
<organism evidence="2 3">
    <name type="scientific">Cichlidogyrus casuarinus</name>
    <dbReference type="NCBI Taxonomy" id="1844966"/>
    <lineage>
        <taxon>Eukaryota</taxon>
        <taxon>Metazoa</taxon>
        <taxon>Spiralia</taxon>
        <taxon>Lophotrochozoa</taxon>
        <taxon>Platyhelminthes</taxon>
        <taxon>Monogenea</taxon>
        <taxon>Monopisthocotylea</taxon>
        <taxon>Dactylogyridea</taxon>
        <taxon>Ancyrocephalidae</taxon>
        <taxon>Cichlidogyrus</taxon>
    </lineage>
</organism>
<dbReference type="Proteomes" id="UP001626550">
    <property type="component" value="Unassembled WGS sequence"/>
</dbReference>
<evidence type="ECO:0000313" key="2">
    <source>
        <dbReference type="EMBL" id="KAL3314557.1"/>
    </source>
</evidence>
<evidence type="ECO:0000256" key="1">
    <source>
        <dbReference type="SAM" id="Coils"/>
    </source>
</evidence>
<sequence length="104" mass="12271">MSQQEDFETEYGHKDGNDCEKSGLLQFIDIQIPEIDCISKLLREYCLKSHMLIQANEKGLNLIQNQFEKSIKELENRCAKFEGLKQQFDNIRQILEDDDVEDTW</sequence>